<evidence type="ECO:0000313" key="1">
    <source>
        <dbReference type="EMBL" id="KFF17760.1"/>
    </source>
</evidence>
<dbReference type="EMBL" id="JPRM01000008">
    <property type="protein sequence ID" value="KFF17760.1"/>
    <property type="molecule type" value="Genomic_DNA"/>
</dbReference>
<dbReference type="InterPro" id="IPR011047">
    <property type="entry name" value="Quinoprotein_ADH-like_sf"/>
</dbReference>
<organism evidence="1 3">
    <name type="scientific">Flavobacterium hydatis</name>
    <name type="common">Cytophaga aquatilis</name>
    <dbReference type="NCBI Taxonomy" id="991"/>
    <lineage>
        <taxon>Bacteria</taxon>
        <taxon>Pseudomonadati</taxon>
        <taxon>Bacteroidota</taxon>
        <taxon>Flavobacteriia</taxon>
        <taxon>Flavobacteriales</taxon>
        <taxon>Flavobacteriaceae</taxon>
        <taxon>Flavobacterium</taxon>
    </lineage>
</organism>
<accession>A0A086AM46</accession>
<dbReference type="SUPFAM" id="SSF50998">
    <property type="entry name" value="Quinoprotein alcohol dehydrogenase-like"/>
    <property type="match status" value="1"/>
</dbReference>
<comment type="caution">
    <text evidence="1">The sequence shown here is derived from an EMBL/GenBank/DDBJ whole genome shotgun (WGS) entry which is preliminary data.</text>
</comment>
<name>A0A086AM46_FLAHY</name>
<reference evidence="1 3" key="1">
    <citation type="submission" date="2014-07" db="EMBL/GenBank/DDBJ databases">
        <title>Genome of Flavobacterium hydatis DSM 2063.</title>
        <authorList>
            <person name="Pipes S.E."/>
            <person name="Stropko S.J."/>
            <person name="Newman J.D."/>
        </authorList>
    </citation>
    <scope>NUCLEOTIDE SEQUENCE [LARGE SCALE GENOMIC DNA]</scope>
    <source>
        <strain evidence="1 3">DSM 2063</strain>
    </source>
</reference>
<sequence>MKIINIVDSVKSVKVYDKKFYYCKSSKLYNNESQILINDIECQSFWQKNNIIFFHNNQGEYQLLNLENRIIHTLNCSPYLFTLDNDKVLASYDYSYNINSNSFDWKIGVFNIYNGEILQAIEKFDNCNFLLQDERIIIGFNKDKDISGFSNLDNRQLWNFSISSLKVFINDEGDELQTELISFIGINKKIVWILVTNRKIIGIDIEKGNLLHEIDLCKELGLVPDSIENFNFLVKDVHLDNENGIIKSLSYRYYWELNLDTFKIEIKKDFGENPKQSWRINRSAFYSEDKKLYFIGSNKGEVVNRAVGIFDTEKLEVIWYDAPLEEKKYLFFTDVPQANNKQLGVLDSENNLRIYQRE</sequence>
<keyword evidence="4" id="KW-1185">Reference proteome</keyword>
<dbReference type="AlphaFoldDB" id="A0A086AM46"/>
<dbReference type="OrthoDB" id="1441838at2"/>
<dbReference type="EMBL" id="MUGY01000013">
    <property type="protein sequence ID" value="OXA93703.1"/>
    <property type="molecule type" value="Genomic_DNA"/>
</dbReference>
<reference evidence="2 4" key="2">
    <citation type="submission" date="2016-11" db="EMBL/GenBank/DDBJ databases">
        <title>Whole genomes of Flavobacteriaceae.</title>
        <authorList>
            <person name="Stine C."/>
            <person name="Li C."/>
            <person name="Tadesse D."/>
        </authorList>
    </citation>
    <scope>NUCLEOTIDE SEQUENCE [LARGE SCALE GENOMIC DNA]</scope>
    <source>
        <strain evidence="2 4">ATCC 29551</strain>
    </source>
</reference>
<dbReference type="eggNOG" id="ENOG502ZFVR">
    <property type="taxonomic scope" value="Bacteria"/>
</dbReference>
<evidence type="ECO:0000313" key="3">
    <source>
        <dbReference type="Proteomes" id="UP000028712"/>
    </source>
</evidence>
<dbReference type="STRING" id="991.IW20_07270"/>
<proteinExistence type="predicted"/>
<gene>
    <name evidence="2" type="ORF">B0A62_13230</name>
    <name evidence="1" type="ORF">IW20_07270</name>
</gene>
<evidence type="ECO:0000313" key="4">
    <source>
        <dbReference type="Proteomes" id="UP000198424"/>
    </source>
</evidence>
<evidence type="ECO:0000313" key="2">
    <source>
        <dbReference type="EMBL" id="OXA93703.1"/>
    </source>
</evidence>
<dbReference type="Proteomes" id="UP000198424">
    <property type="component" value="Unassembled WGS sequence"/>
</dbReference>
<dbReference type="RefSeq" id="WP_035620349.1">
    <property type="nucleotide sequence ID" value="NZ_JBEWQG010000002.1"/>
</dbReference>
<protein>
    <submittedName>
        <fullName evidence="1">Uncharacterized protein</fullName>
    </submittedName>
</protein>
<dbReference type="Proteomes" id="UP000028712">
    <property type="component" value="Unassembled WGS sequence"/>
</dbReference>